<dbReference type="AlphaFoldDB" id="A0A1B0AMA2"/>
<keyword evidence="4" id="KW-0175">Coiled coil</keyword>
<feature type="compositionally biased region" description="Polar residues" evidence="5">
    <location>
        <begin position="79"/>
        <end position="90"/>
    </location>
</feature>
<dbReference type="PROSITE" id="PS50089">
    <property type="entry name" value="ZF_RING_2"/>
    <property type="match status" value="1"/>
</dbReference>
<evidence type="ECO:0000256" key="4">
    <source>
        <dbReference type="SAM" id="Coils"/>
    </source>
</evidence>
<dbReference type="Pfam" id="PF13639">
    <property type="entry name" value="zf-RING_2"/>
    <property type="match status" value="1"/>
</dbReference>
<evidence type="ECO:0000256" key="1">
    <source>
        <dbReference type="ARBA" id="ARBA00022771"/>
    </source>
</evidence>
<evidence type="ECO:0000256" key="3">
    <source>
        <dbReference type="PROSITE-ProRule" id="PRU00175"/>
    </source>
</evidence>
<evidence type="ECO:0000259" key="6">
    <source>
        <dbReference type="PROSITE" id="PS50089"/>
    </source>
</evidence>
<dbReference type="InterPro" id="IPR013083">
    <property type="entry name" value="Znf_RING/FYVE/PHD"/>
</dbReference>
<dbReference type="Gene3D" id="3.30.40.10">
    <property type="entry name" value="Zinc/RING finger domain, C3HC4 (zinc finger)"/>
    <property type="match status" value="1"/>
</dbReference>
<evidence type="ECO:0000256" key="2">
    <source>
        <dbReference type="ARBA" id="ARBA00022833"/>
    </source>
</evidence>
<dbReference type="GO" id="GO:0008270">
    <property type="term" value="F:zinc ion binding"/>
    <property type="evidence" value="ECO:0007669"/>
    <property type="project" value="UniProtKB-KW"/>
</dbReference>
<feature type="region of interest" description="Disordered" evidence="5">
    <location>
        <begin position="71"/>
        <end position="90"/>
    </location>
</feature>
<keyword evidence="8" id="KW-1185">Reference proteome</keyword>
<dbReference type="VEuPathDB" id="VectorBase:GPPI001656"/>
<keyword evidence="1 3" id="KW-0479">Metal-binding</keyword>
<keyword evidence="1 3" id="KW-0863">Zinc-finger</keyword>
<dbReference type="EnsemblMetazoa" id="GPPI001656-RA">
    <property type="protein sequence ID" value="GPPI001656-PA"/>
    <property type="gene ID" value="GPPI001656"/>
</dbReference>
<protein>
    <recommendedName>
        <fullName evidence="6">RING-type domain-containing protein</fullName>
    </recommendedName>
</protein>
<name>A0A1B0AMA2_9MUSC</name>
<dbReference type="InterPro" id="IPR001841">
    <property type="entry name" value="Znf_RING"/>
</dbReference>
<keyword evidence="2" id="KW-0862">Zinc</keyword>
<dbReference type="SUPFAM" id="SSF57850">
    <property type="entry name" value="RING/U-box"/>
    <property type="match status" value="1"/>
</dbReference>
<reference evidence="7" key="2">
    <citation type="submission" date="2020-05" db="UniProtKB">
        <authorList>
            <consortium name="EnsemblMetazoa"/>
        </authorList>
    </citation>
    <scope>IDENTIFICATION</scope>
    <source>
        <strain evidence="7">IAEA</strain>
    </source>
</reference>
<proteinExistence type="predicted"/>
<organism evidence="7 8">
    <name type="scientific">Glossina palpalis gambiensis</name>
    <dbReference type="NCBI Taxonomy" id="67801"/>
    <lineage>
        <taxon>Eukaryota</taxon>
        <taxon>Metazoa</taxon>
        <taxon>Ecdysozoa</taxon>
        <taxon>Arthropoda</taxon>
        <taxon>Hexapoda</taxon>
        <taxon>Insecta</taxon>
        <taxon>Pterygota</taxon>
        <taxon>Neoptera</taxon>
        <taxon>Endopterygota</taxon>
        <taxon>Diptera</taxon>
        <taxon>Brachycera</taxon>
        <taxon>Muscomorpha</taxon>
        <taxon>Hippoboscoidea</taxon>
        <taxon>Glossinidae</taxon>
        <taxon>Glossina</taxon>
    </lineage>
</organism>
<evidence type="ECO:0000313" key="7">
    <source>
        <dbReference type="EnsemblMetazoa" id="GPPI001656-PA"/>
    </source>
</evidence>
<feature type="domain" description="RING-type" evidence="6">
    <location>
        <begin position="158"/>
        <end position="181"/>
    </location>
</feature>
<feature type="coiled-coil region" evidence="4">
    <location>
        <begin position="210"/>
        <end position="244"/>
    </location>
</feature>
<dbReference type="STRING" id="67801.A0A1B0AMA2"/>
<accession>A0A1B0AMA2</accession>
<dbReference type="Proteomes" id="UP000092460">
    <property type="component" value="Unassembled WGS sequence"/>
</dbReference>
<evidence type="ECO:0000256" key="5">
    <source>
        <dbReference type="SAM" id="MobiDB-lite"/>
    </source>
</evidence>
<evidence type="ECO:0000313" key="8">
    <source>
        <dbReference type="Proteomes" id="UP000092460"/>
    </source>
</evidence>
<dbReference type="EMBL" id="JXJN01000373">
    <property type="status" value="NOT_ANNOTATED_CDS"/>
    <property type="molecule type" value="Genomic_DNA"/>
</dbReference>
<sequence length="284" mass="33542">MELSPGAFCAICFESFTASDLIYFITCGHKCIVTENKVRELEKDMVNVKRYAEALRRQIISKQKELDNVKRNRDALRKQNGSKQTEDYGTSNSYKNVMDDEWFEREQAELHEGLNDDYYAKDPFLLQDLEVELQSYDNYYAEDPFFFTASELIYFIGCGHVFHAQCIETWKLRSINCPECRRPFNSMERVFLNVEDDSKLQSYVLCQKQFVNMQKQCTVSENKVHELEKEMDNVKRYAEALRRQKGCKQTKDYDTSNSYMNVMDDDWFEREQAGLHVGLNDDYP</sequence>
<reference evidence="8" key="1">
    <citation type="submission" date="2015-01" db="EMBL/GenBank/DDBJ databases">
        <authorList>
            <person name="Aksoy S."/>
            <person name="Warren W."/>
            <person name="Wilson R.K."/>
        </authorList>
    </citation>
    <scope>NUCLEOTIDE SEQUENCE [LARGE SCALE GENOMIC DNA]</scope>
    <source>
        <strain evidence="8">IAEA</strain>
    </source>
</reference>